<proteinExistence type="predicted"/>
<dbReference type="AlphaFoldDB" id="A0A3S2XQQ0"/>
<dbReference type="Gene3D" id="3.30.365.10">
    <property type="entry name" value="Aldehyde oxidase/xanthine dehydrogenase, molybdopterin binding domain"/>
    <property type="match status" value="4"/>
</dbReference>
<dbReference type="EMBL" id="SACM01000003">
    <property type="protein sequence ID" value="RVT84642.1"/>
    <property type="molecule type" value="Genomic_DNA"/>
</dbReference>
<dbReference type="RefSeq" id="WP_127683042.1">
    <property type="nucleotide sequence ID" value="NZ_SACM01000003.1"/>
</dbReference>
<dbReference type="OrthoDB" id="9767994at2"/>
<dbReference type="GO" id="GO:0016491">
    <property type="term" value="F:oxidoreductase activity"/>
    <property type="evidence" value="ECO:0007669"/>
    <property type="project" value="InterPro"/>
</dbReference>
<dbReference type="InterPro" id="IPR008274">
    <property type="entry name" value="AldOxase/xan_DH_MoCoBD1"/>
</dbReference>
<evidence type="ECO:0000259" key="1">
    <source>
        <dbReference type="SMART" id="SM01008"/>
    </source>
</evidence>
<accession>A0A3S2XQQ0</accession>
<sequence length="748" mass="79671">MKRRGFLITAGVLAGGGLLVGVGLRPPSDASRLGKADAWPPKEGAVALNAWVQIDAEGHVNVALPRAEMGQGVHTALAMLVADELDADWAQVRAVSAPVRPVYANAALLLNVVPVGMDDESATARFVRGAAQRLGYTLGLQVTGGSSSVRDAWGPMRLAGATARQLLLQAAAARWKVAVSELRTEGGAVLRGDQRLAYRELVAEAAQLTPPQDVPLKKPEQWRFIGKPMPRVDLPAKVNGSAVFGIDIQQPGMVYAALRQAPAVGGRVTQWDTGAAKAMPGVLDAFVLDGHTAVVVADRWWRAEAALKAQPPQFWNGPRSGLRTADMRATLHRALDQKQGFAFRDQGDAREALAKAPNVLRAEYEVPFLAHAPLEPMNATAQVKDGKVTVWAPTQVASLARWKASQVADVAMDAVEVHVPYLGGGFGRRLETDVVEQAVAIALRTQGKPVKLLWSREEDFTHGVYRPMGISRFEAALGDDGKPSAWHHRLAGPSLGFDTTDRLLPGMAADTPDKNHLEGAFELPYAIPNLRAAQLRVPLGLPVGSWRSVGHSLNAYFTECFLDELAQAAKQDPFRYRDELLAQAPKHRAVLRLAAEKAGWGTTPLPAGRARGIALHESFGSVCAQVAEVSVVNGVPKVHRVVCAIDCGTVVNPDTVVAQMQSGIVFGLTAALYGEITVEGGAVQQRNFPQQPLLSMAEMPVIDVHLVPSAAPPGGVGEPATPPIAPAVCNALLALTGKAVRRLPIRLA</sequence>
<organism evidence="2 3">
    <name type="scientific">Inhella crocodyli</name>
    <dbReference type="NCBI Taxonomy" id="2499851"/>
    <lineage>
        <taxon>Bacteria</taxon>
        <taxon>Pseudomonadati</taxon>
        <taxon>Pseudomonadota</taxon>
        <taxon>Betaproteobacteria</taxon>
        <taxon>Burkholderiales</taxon>
        <taxon>Sphaerotilaceae</taxon>
        <taxon>Inhella</taxon>
    </lineage>
</organism>
<protein>
    <submittedName>
        <fullName evidence="2">Xanthine dehydrogenase family protein molybdopterin-binding subunit</fullName>
    </submittedName>
</protein>
<dbReference type="Proteomes" id="UP000288587">
    <property type="component" value="Unassembled WGS sequence"/>
</dbReference>
<dbReference type="InterPro" id="IPR012368">
    <property type="entry name" value="OxRdtase_Mopterin-bd_su_IorB"/>
</dbReference>
<reference evidence="2 3" key="1">
    <citation type="submission" date="2019-01" db="EMBL/GenBank/DDBJ databases">
        <authorList>
            <person name="Chen W.-M."/>
        </authorList>
    </citation>
    <scope>NUCLEOTIDE SEQUENCE [LARGE SCALE GENOMIC DNA]</scope>
    <source>
        <strain evidence="2 3">CCP-18</strain>
    </source>
</reference>
<name>A0A3S2XQQ0_9BURK</name>
<comment type="caution">
    <text evidence="2">The sequence shown here is derived from an EMBL/GenBank/DDBJ whole genome shotgun (WGS) entry which is preliminary data.</text>
</comment>
<dbReference type="InterPro" id="IPR000674">
    <property type="entry name" value="Ald_Oxase/Xan_DH_a/b"/>
</dbReference>
<dbReference type="PANTHER" id="PTHR47495:SF2">
    <property type="entry name" value="ALDEHYDE DEHYDROGENASE"/>
    <property type="match status" value="1"/>
</dbReference>
<gene>
    <name evidence="2" type="ORF">EOD73_10895</name>
</gene>
<dbReference type="Pfam" id="PF02738">
    <property type="entry name" value="MoCoBD_1"/>
    <property type="match status" value="1"/>
</dbReference>
<dbReference type="SUPFAM" id="SSF56003">
    <property type="entry name" value="Molybdenum cofactor-binding domain"/>
    <property type="match status" value="2"/>
</dbReference>
<evidence type="ECO:0000313" key="2">
    <source>
        <dbReference type="EMBL" id="RVT84642.1"/>
    </source>
</evidence>
<dbReference type="InterPro" id="IPR052516">
    <property type="entry name" value="N-heterocyclic_Hydroxylase"/>
</dbReference>
<dbReference type="Pfam" id="PF20256">
    <property type="entry name" value="MoCoBD_2"/>
    <property type="match status" value="2"/>
</dbReference>
<dbReference type="SMART" id="SM01008">
    <property type="entry name" value="Ald_Xan_dh_C"/>
    <property type="match status" value="1"/>
</dbReference>
<dbReference type="Gene3D" id="3.90.1170.50">
    <property type="entry name" value="Aldehyde oxidase/xanthine dehydrogenase, a/b hammerhead"/>
    <property type="match status" value="1"/>
</dbReference>
<dbReference type="InterPro" id="IPR037165">
    <property type="entry name" value="AldOxase/xan_DH_Mopterin-bd_sf"/>
</dbReference>
<dbReference type="PANTHER" id="PTHR47495">
    <property type="entry name" value="ALDEHYDE DEHYDROGENASE"/>
    <property type="match status" value="1"/>
</dbReference>
<evidence type="ECO:0000313" key="3">
    <source>
        <dbReference type="Proteomes" id="UP000288587"/>
    </source>
</evidence>
<dbReference type="InterPro" id="IPR046867">
    <property type="entry name" value="AldOxase/xan_DH_MoCoBD2"/>
</dbReference>
<keyword evidence="3" id="KW-1185">Reference proteome</keyword>
<dbReference type="PIRSF" id="PIRSF036389">
    <property type="entry name" value="IOR_B"/>
    <property type="match status" value="1"/>
</dbReference>
<feature type="domain" description="Aldehyde oxidase/xanthine dehydrogenase a/b hammerhead" evidence="1">
    <location>
        <begin position="239"/>
        <end position="311"/>
    </location>
</feature>